<dbReference type="PANTHER" id="PTHR10887">
    <property type="entry name" value="DNA2/NAM7 HELICASE FAMILY"/>
    <property type="match status" value="1"/>
</dbReference>
<keyword evidence="2" id="KW-0963">Cytoplasm</keyword>
<dbReference type="InterPro" id="IPR046439">
    <property type="entry name" value="ZF_RZ_dom"/>
</dbReference>
<protein>
    <recommendedName>
        <fullName evidence="8">RZ-type domain-containing protein</fullName>
    </recommendedName>
</protein>
<keyword evidence="7" id="KW-0391">Immunity</keyword>
<reference evidence="9 10" key="1">
    <citation type="submission" date="2020-04" db="EMBL/GenBank/DDBJ databases">
        <title>Perkinsus chesapeaki whole genome sequence.</title>
        <authorList>
            <person name="Bogema D.R."/>
        </authorList>
    </citation>
    <scope>NUCLEOTIDE SEQUENCE [LARGE SCALE GENOMIC DNA]</scope>
    <source>
        <strain evidence="9">ATCC PRA-425</strain>
    </source>
</reference>
<accession>A0A7J6MTA0</accession>
<dbReference type="CDD" id="cd18808">
    <property type="entry name" value="SF1_C_Upf1"/>
    <property type="match status" value="1"/>
</dbReference>
<evidence type="ECO:0000259" key="8">
    <source>
        <dbReference type="PROSITE" id="PS51981"/>
    </source>
</evidence>
<evidence type="ECO:0000256" key="2">
    <source>
        <dbReference type="ARBA" id="ARBA00022490"/>
    </source>
</evidence>
<evidence type="ECO:0000256" key="1">
    <source>
        <dbReference type="ARBA" id="ARBA00004496"/>
    </source>
</evidence>
<evidence type="ECO:0000256" key="7">
    <source>
        <dbReference type="ARBA" id="ARBA00022859"/>
    </source>
</evidence>
<keyword evidence="6" id="KW-0862">Zinc</keyword>
<dbReference type="InterPro" id="IPR045055">
    <property type="entry name" value="DNA2/NAM7-like"/>
</dbReference>
<dbReference type="Gene3D" id="3.40.50.300">
    <property type="entry name" value="P-loop containing nucleotide triphosphate hydrolases"/>
    <property type="match status" value="3"/>
</dbReference>
<dbReference type="SUPFAM" id="SSF52540">
    <property type="entry name" value="P-loop containing nucleoside triphosphate hydrolases"/>
    <property type="match status" value="1"/>
</dbReference>
<dbReference type="GO" id="GO:0002376">
    <property type="term" value="P:immune system process"/>
    <property type="evidence" value="ECO:0007669"/>
    <property type="project" value="UniProtKB-KW"/>
</dbReference>
<dbReference type="GO" id="GO:0031380">
    <property type="term" value="C:nuclear RNA-directed RNA polymerase complex"/>
    <property type="evidence" value="ECO:0007669"/>
    <property type="project" value="TreeGrafter"/>
</dbReference>
<evidence type="ECO:0000256" key="6">
    <source>
        <dbReference type="ARBA" id="ARBA00022833"/>
    </source>
</evidence>
<evidence type="ECO:0000313" key="9">
    <source>
        <dbReference type="EMBL" id="KAF4674803.1"/>
    </source>
</evidence>
<name>A0A7J6MTA0_PERCH</name>
<dbReference type="Pfam" id="PF20173">
    <property type="entry name" value="ZnF_RZ-type"/>
    <property type="match status" value="1"/>
</dbReference>
<sequence length="1481" mass="164354">MFGVASETIESLLSKLRAPEQDRPEELSITPTSSVAVPEAKAYSALMAADRLLPSMSEIAGDDKPPPLISKLVNRQTDSWDSSNEDELLLYRATHYHCLREDLVIPLKEVLRYSLGYMTKSGVPPRGLCHQRVQMLPRPFKAIDGTGVCVKMSFDCPRPVDFGVGSNLRHGSLVVLYLTSTGTPKGQYIRDSLVYAVVVDVMPSQKTGRSSSGEVCLDLSQLDFSKLCYDKQYCMLESPDYYLAKKPVFDFLIDGELLSNTLLLPRLLGNIAGHEAGPPAFLAGVELDLGCLYTGVDEPAEIRGDPLEPWPTVEGRAVELDPAQQVAMHHIFSTPLAMVQGPPGTGKSYLGVKFVRLARVALDAKGHSEPILAITLTNHALDQLLQDLLPHMKGRLMRFGGRSKSGNEELQACNIRENMKETPEEYAGRQKSAKSIKFIGRSMNAVTALCQDRGVRLCILAYLPFSILRKVLSPRGWQTSFAYLGSSIMDFAILALDRWLEGAEDELYATEECWLSSHQTRVSSSSLRSTRRTPRPYDSIDEGSKNGLLVEMLAGVDSSLEEIFGYKPSVNVSPLSSTFSAVEDSTSLGDVPVIRPTDDDVSKTAMDLPLYTNERTMASAFQQYLRVAIESMVGADCVAVACHALVNSLAKRNDSPRTRWQIWSPVRAALRRFVPVRVARLQQEGNEVAATQAQRRKSVQLRACLGGALVGMTSTFAALNRDLVHRLAPRVVIIEEAGELLECQLMACLSSSKLEHVVLIGDHQQLRPKINAFELCRKNHFDISLLERLINFNVPFAKLSIQLRMRPEVSQLVKHFYADGLIDHERVKKYDRVGGVATDVYFLDHRELEQSFEGTSKKNDYEARFATSLALYLVRSQQYQPEDITLLTPYIGQKRLMRDYLNPSIKSDKSSNRCGVHVATIDDYQGEENKVIILSLVRSNLECRPGFVGIENRVIVALSRAREGLFILGNTKVLDNSKSWVGPLRVLRDQGRVGPALTLTCRVHPDHIERVAGPEGFKYVKDGGCRYPCGTLLPACGHVCPYLCHVFDHDGVQCRKACARPRPDGCNHKCIHMCSECSNKDSKPEDVCKTPCSILVPVDLSCGHKNYVRCFLKDDLGERRCLVKVSCELPCGHTVILPCHEAQCDVGSVKCNFESIVHAACGHEVKQICNTPRKCTRDCEMKLPCGHRCSKKCLPQHGHVTTDCEWPCDAYLLCGHKCDMRCGQPHTKLCNEPCPIKCLHGHGCPRKCYEICTPCKESCPRQCEHHKCSKFCHEMCERPLCDQPCKIKLRCGHPCQGLCGEPCPPCPTCEPTLQCAITLDEISSSLEDNAKLYRLPECGHTFFVEGLDKYMSTRVTNNDHTAVRLLCCPTCKQATYTAPRYGNSAKSQIALLSEVKKKLLKTFGPLNREERQQVDVAMSAEITGSTVGHWYACPNGHPYFIGDCGAARQSAVCRECGARVGGQDTLASENRAIFEFVEGGD</sequence>
<comment type="caution">
    <text evidence="9">The sequence shown here is derived from an EMBL/GenBank/DDBJ whole genome shotgun (WGS) entry which is preliminary data.</text>
</comment>
<comment type="subcellular location">
    <subcellularLocation>
        <location evidence="1">Cytoplasm</location>
    </subcellularLocation>
</comment>
<dbReference type="Proteomes" id="UP000591131">
    <property type="component" value="Unassembled WGS sequence"/>
</dbReference>
<keyword evidence="4" id="KW-0677">Repeat</keyword>
<keyword evidence="10" id="KW-1185">Reference proteome</keyword>
<dbReference type="InterPro" id="IPR000967">
    <property type="entry name" value="Znf_NFX1"/>
</dbReference>
<keyword evidence="3" id="KW-0479">Metal-binding</keyword>
<evidence type="ECO:0000256" key="5">
    <source>
        <dbReference type="ARBA" id="ARBA00022771"/>
    </source>
</evidence>
<dbReference type="PROSITE" id="PS51981">
    <property type="entry name" value="ZF_RZ"/>
    <property type="match status" value="1"/>
</dbReference>
<dbReference type="SMART" id="SM00438">
    <property type="entry name" value="ZnF_NFX"/>
    <property type="match status" value="6"/>
</dbReference>
<dbReference type="PANTHER" id="PTHR10887:SF341">
    <property type="entry name" value="NFX1-TYPE ZINC FINGER-CONTAINING PROTEIN 1"/>
    <property type="match status" value="1"/>
</dbReference>
<evidence type="ECO:0000256" key="4">
    <source>
        <dbReference type="ARBA" id="ARBA00022737"/>
    </source>
</evidence>
<evidence type="ECO:0000256" key="3">
    <source>
        <dbReference type="ARBA" id="ARBA00022723"/>
    </source>
</evidence>
<dbReference type="InterPro" id="IPR041679">
    <property type="entry name" value="DNA2/NAM7-like_C"/>
</dbReference>
<dbReference type="GO" id="GO:0008270">
    <property type="term" value="F:zinc ion binding"/>
    <property type="evidence" value="ECO:0007669"/>
    <property type="project" value="UniProtKB-KW"/>
</dbReference>
<dbReference type="Pfam" id="PF13086">
    <property type="entry name" value="AAA_11"/>
    <property type="match status" value="2"/>
</dbReference>
<keyword evidence="5" id="KW-0863">Zinc-finger</keyword>
<dbReference type="OrthoDB" id="392140at2759"/>
<organism evidence="9 10">
    <name type="scientific">Perkinsus chesapeaki</name>
    <name type="common">Clam parasite</name>
    <name type="synonym">Perkinsus andrewsi</name>
    <dbReference type="NCBI Taxonomy" id="330153"/>
    <lineage>
        <taxon>Eukaryota</taxon>
        <taxon>Sar</taxon>
        <taxon>Alveolata</taxon>
        <taxon>Perkinsozoa</taxon>
        <taxon>Perkinsea</taxon>
        <taxon>Perkinsida</taxon>
        <taxon>Perkinsidae</taxon>
        <taxon>Perkinsus</taxon>
    </lineage>
</organism>
<dbReference type="Pfam" id="PF13087">
    <property type="entry name" value="AAA_12"/>
    <property type="match status" value="1"/>
</dbReference>
<dbReference type="EMBL" id="JAAPAO010000057">
    <property type="protein sequence ID" value="KAF4674803.1"/>
    <property type="molecule type" value="Genomic_DNA"/>
</dbReference>
<gene>
    <name evidence="9" type="ORF">FOL47_008681</name>
</gene>
<dbReference type="InterPro" id="IPR027417">
    <property type="entry name" value="P-loop_NTPase"/>
</dbReference>
<proteinExistence type="predicted"/>
<dbReference type="InterPro" id="IPR047187">
    <property type="entry name" value="SF1_C_Upf1"/>
</dbReference>
<dbReference type="InterPro" id="IPR041677">
    <property type="entry name" value="DNA2/NAM7_AAA_11"/>
</dbReference>
<dbReference type="GO" id="GO:0031048">
    <property type="term" value="P:regulatory ncRNA-mediated heterochromatin formation"/>
    <property type="evidence" value="ECO:0007669"/>
    <property type="project" value="TreeGrafter"/>
</dbReference>
<evidence type="ECO:0000313" key="10">
    <source>
        <dbReference type="Proteomes" id="UP000591131"/>
    </source>
</evidence>
<dbReference type="GO" id="GO:0004386">
    <property type="term" value="F:helicase activity"/>
    <property type="evidence" value="ECO:0007669"/>
    <property type="project" value="InterPro"/>
</dbReference>
<feature type="domain" description="RZ-type" evidence="8">
    <location>
        <begin position="1406"/>
        <end position="1481"/>
    </location>
</feature>
<dbReference type="GO" id="GO:0005737">
    <property type="term" value="C:cytoplasm"/>
    <property type="evidence" value="ECO:0007669"/>
    <property type="project" value="UniProtKB-SubCell"/>
</dbReference>